<dbReference type="Proteomes" id="UP000280417">
    <property type="component" value="Unassembled WGS sequence"/>
</dbReference>
<sequence length="306" mass="34910">MQESMYRYMRVGILHFMAYPEVLKEEGSYLETLQKIAEDDFFTAVEVCEVKDDRVKEKVKKLLKTAHLSVAYCAHPKILTRSLDLNSFSQKERKKAVDQIKIAVDEAYEIGAEELIFLSGKDPGEERRDDARRLLTFSIKDICAYAKSRGDLRITLEIFDREVEKRCLIGPADEARMVAEEVRREFDNFGLLVDLSHIPLLNETPAEAILPVKDYLVHAHLGNCVLKDAQHPAYGDSHPRFGIEGGENDVEEVVKFLEVLFEVGFLNEDNPPMVSFEIKPLADESAQVVIANAKRVLREAWVRLNI</sequence>
<dbReference type="Gene3D" id="3.20.20.150">
    <property type="entry name" value="Divalent-metal-dependent TIM barrel enzymes"/>
    <property type="match status" value="1"/>
</dbReference>
<accession>A0A662DM66</accession>
<proteinExistence type="predicted"/>
<dbReference type="EMBL" id="QMQA01000012">
    <property type="protein sequence ID" value="RLE15229.1"/>
    <property type="molecule type" value="Genomic_DNA"/>
</dbReference>
<feature type="domain" description="Xylose isomerase-like TIM barrel" evidence="1">
    <location>
        <begin position="43"/>
        <end position="257"/>
    </location>
</feature>
<organism evidence="2 3">
    <name type="scientific">Aerophobetes bacterium</name>
    <dbReference type="NCBI Taxonomy" id="2030807"/>
    <lineage>
        <taxon>Bacteria</taxon>
        <taxon>Candidatus Aerophobota</taxon>
    </lineage>
</organism>
<dbReference type="Pfam" id="PF01261">
    <property type="entry name" value="AP_endonuc_2"/>
    <property type="match status" value="1"/>
</dbReference>
<evidence type="ECO:0000313" key="2">
    <source>
        <dbReference type="EMBL" id="RLE15229.1"/>
    </source>
</evidence>
<evidence type="ECO:0000313" key="3">
    <source>
        <dbReference type="Proteomes" id="UP000280417"/>
    </source>
</evidence>
<dbReference type="AlphaFoldDB" id="A0A662DM66"/>
<gene>
    <name evidence="2" type="ORF">DRJ04_00820</name>
</gene>
<name>A0A662DM66_UNCAE</name>
<reference evidence="2 3" key="1">
    <citation type="submission" date="2018-06" db="EMBL/GenBank/DDBJ databases">
        <title>Extensive metabolic versatility and redundancy in microbially diverse, dynamic hydrothermal sediments.</title>
        <authorList>
            <person name="Dombrowski N."/>
            <person name="Teske A."/>
            <person name="Baker B.J."/>
        </authorList>
    </citation>
    <scope>NUCLEOTIDE SEQUENCE [LARGE SCALE GENOMIC DNA]</scope>
    <source>
        <strain evidence="2">B3_G15</strain>
    </source>
</reference>
<dbReference type="InterPro" id="IPR036237">
    <property type="entry name" value="Xyl_isomerase-like_sf"/>
</dbReference>
<dbReference type="InterPro" id="IPR013022">
    <property type="entry name" value="Xyl_isomerase-like_TIM-brl"/>
</dbReference>
<evidence type="ECO:0000259" key="1">
    <source>
        <dbReference type="Pfam" id="PF01261"/>
    </source>
</evidence>
<protein>
    <submittedName>
        <fullName evidence="2">Sugar phosphate isomerase/epimerase</fullName>
    </submittedName>
</protein>
<keyword evidence="2" id="KW-0413">Isomerase</keyword>
<dbReference type="SUPFAM" id="SSF51658">
    <property type="entry name" value="Xylose isomerase-like"/>
    <property type="match status" value="1"/>
</dbReference>
<dbReference type="GO" id="GO:0016853">
    <property type="term" value="F:isomerase activity"/>
    <property type="evidence" value="ECO:0007669"/>
    <property type="project" value="UniProtKB-KW"/>
</dbReference>
<dbReference type="PANTHER" id="PTHR12110">
    <property type="entry name" value="HYDROXYPYRUVATE ISOMERASE"/>
    <property type="match status" value="1"/>
</dbReference>
<dbReference type="InterPro" id="IPR050312">
    <property type="entry name" value="IolE/XylAMocC-like"/>
</dbReference>
<comment type="caution">
    <text evidence="2">The sequence shown here is derived from an EMBL/GenBank/DDBJ whole genome shotgun (WGS) entry which is preliminary data.</text>
</comment>